<evidence type="ECO:0000256" key="1">
    <source>
        <dbReference type="SAM" id="Phobius"/>
    </source>
</evidence>
<dbReference type="GO" id="GO:0008305">
    <property type="term" value="C:integrin complex"/>
    <property type="evidence" value="ECO:0007669"/>
    <property type="project" value="TreeGrafter"/>
</dbReference>
<keyword evidence="1" id="KW-1133">Transmembrane helix</keyword>
<accession>A0A1Y1LB11</accession>
<proteinExistence type="predicted"/>
<dbReference type="GO" id="GO:0098609">
    <property type="term" value="P:cell-cell adhesion"/>
    <property type="evidence" value="ECO:0007669"/>
    <property type="project" value="TreeGrafter"/>
</dbReference>
<reference evidence="2" key="1">
    <citation type="journal article" date="2016" name="Sci. Rep.">
        <title>Molecular characterization of firefly nuptial gifts: a multi-omics approach sheds light on postcopulatory sexual selection.</title>
        <authorList>
            <person name="Al-Wathiqui N."/>
            <person name="Fallon T.R."/>
            <person name="South A."/>
            <person name="Weng J.K."/>
            <person name="Lewis S.M."/>
        </authorList>
    </citation>
    <scope>NUCLEOTIDE SEQUENCE</scope>
</reference>
<dbReference type="GO" id="GO:0005178">
    <property type="term" value="F:integrin binding"/>
    <property type="evidence" value="ECO:0007669"/>
    <property type="project" value="TreeGrafter"/>
</dbReference>
<dbReference type="Gene3D" id="1.20.5.930">
    <property type="entry name" value="Bicelle-embedded integrin alpha(iib) transmembrane segment"/>
    <property type="match status" value="1"/>
</dbReference>
<dbReference type="GO" id="GO:0033627">
    <property type="term" value="P:cell adhesion mediated by integrin"/>
    <property type="evidence" value="ECO:0007669"/>
    <property type="project" value="TreeGrafter"/>
</dbReference>
<feature type="transmembrane region" description="Helical" evidence="1">
    <location>
        <begin position="73"/>
        <end position="94"/>
    </location>
</feature>
<dbReference type="GO" id="GO:0007229">
    <property type="term" value="P:integrin-mediated signaling pathway"/>
    <property type="evidence" value="ECO:0007669"/>
    <property type="project" value="TreeGrafter"/>
</dbReference>
<keyword evidence="1" id="KW-0812">Transmembrane</keyword>
<dbReference type="PANTHER" id="PTHR23220">
    <property type="entry name" value="INTEGRIN ALPHA"/>
    <property type="match status" value="1"/>
</dbReference>
<dbReference type="GO" id="GO:0009897">
    <property type="term" value="C:external side of plasma membrane"/>
    <property type="evidence" value="ECO:0007669"/>
    <property type="project" value="TreeGrafter"/>
</dbReference>
<dbReference type="PANTHER" id="PTHR23220:SF83">
    <property type="entry name" value="INTEGRIN ALPHA-PS3-RELATED"/>
    <property type="match status" value="1"/>
</dbReference>
<dbReference type="EMBL" id="GEZM01062083">
    <property type="protein sequence ID" value="JAV70051.1"/>
    <property type="molecule type" value="Transcribed_RNA"/>
</dbReference>
<sequence>MYPLYQVSPFWYSIFKRDIVEILGKKDIILFTTDGELTIRNPKNFEQSGIRPDTAHVTSTFIGETTKESVDTWIIVAAAIAGLLLLLLLTMALVKAGFFQRTKKAELAALKEAEGANQFQQDTHVPDENDEEMNFEVENTEYETSNYLK</sequence>
<protein>
    <submittedName>
        <fullName evidence="2">Uncharacterized protein</fullName>
    </submittedName>
</protein>
<keyword evidence="1" id="KW-0472">Membrane</keyword>
<name>A0A1Y1LB11_PHOPY</name>
<organism evidence="2">
    <name type="scientific">Photinus pyralis</name>
    <name type="common">Common eastern firefly</name>
    <name type="synonym">Lampyris pyralis</name>
    <dbReference type="NCBI Taxonomy" id="7054"/>
    <lineage>
        <taxon>Eukaryota</taxon>
        <taxon>Metazoa</taxon>
        <taxon>Ecdysozoa</taxon>
        <taxon>Arthropoda</taxon>
        <taxon>Hexapoda</taxon>
        <taxon>Insecta</taxon>
        <taxon>Pterygota</taxon>
        <taxon>Neoptera</taxon>
        <taxon>Endopterygota</taxon>
        <taxon>Coleoptera</taxon>
        <taxon>Polyphaga</taxon>
        <taxon>Elateriformia</taxon>
        <taxon>Elateroidea</taxon>
        <taxon>Lampyridae</taxon>
        <taxon>Lampyrinae</taxon>
        <taxon>Photinus</taxon>
    </lineage>
</organism>
<evidence type="ECO:0000313" key="2">
    <source>
        <dbReference type="EMBL" id="JAV70051.1"/>
    </source>
</evidence>
<dbReference type="AlphaFoldDB" id="A0A1Y1LB11"/>
<dbReference type="GO" id="GO:0007160">
    <property type="term" value="P:cell-matrix adhesion"/>
    <property type="evidence" value="ECO:0007669"/>
    <property type="project" value="TreeGrafter"/>
</dbReference>